<reference evidence="19" key="1">
    <citation type="submission" date="2021-01" db="UniProtKB">
        <authorList>
            <consortium name="EnsemblMetazoa"/>
        </authorList>
    </citation>
    <scope>IDENTIFICATION</scope>
</reference>
<comment type="function">
    <text evidence="13">Introduces a single-strand break via transesterification at a target site in duplex DNA. Releases the supercoiling and torsional tension of DNA introduced during the DNA replication and transcription by transiently cleaving and rejoining one strand of the DNA duplex. The scissile phosphodiester is attacked by the catalytic tyrosine of the enzyme, resulting in the formation of a DNA-(5'-phosphotyrosyl)-enzyme intermediate and the expulsion of a 3'-OH DNA strand.</text>
</comment>
<name>A0A7M5V3Z3_9CNID</name>
<evidence type="ECO:0000256" key="2">
    <source>
        <dbReference type="ARBA" id="ARBA00001946"/>
    </source>
</evidence>
<evidence type="ECO:0000313" key="19">
    <source>
        <dbReference type="EnsemblMetazoa" id="CLYHEMP007173.1"/>
    </source>
</evidence>
<keyword evidence="6 12" id="KW-0863">Zinc-finger</keyword>
<dbReference type="PROSITE" id="PS00396">
    <property type="entry name" value="TOPO_IA_1"/>
    <property type="match status" value="1"/>
</dbReference>
<dbReference type="SMART" id="SM00493">
    <property type="entry name" value="TOPRIM"/>
    <property type="match status" value="1"/>
</dbReference>
<dbReference type="EC" id="5.6.2.1" evidence="13"/>
<evidence type="ECO:0000259" key="17">
    <source>
        <dbReference type="PROSITE" id="PS51999"/>
    </source>
</evidence>
<dbReference type="GO" id="GO:0006310">
    <property type="term" value="P:DNA recombination"/>
    <property type="evidence" value="ECO:0007669"/>
    <property type="project" value="TreeGrafter"/>
</dbReference>
<comment type="cofactor">
    <cofactor evidence="2">
        <name>Mg(2+)</name>
        <dbReference type="ChEBI" id="CHEBI:18420"/>
    </cofactor>
</comment>
<dbReference type="Proteomes" id="UP000594262">
    <property type="component" value="Unplaced"/>
</dbReference>
<feature type="compositionally biased region" description="Low complexity" evidence="14">
    <location>
        <begin position="783"/>
        <end position="815"/>
    </location>
</feature>
<evidence type="ECO:0000259" key="15">
    <source>
        <dbReference type="PROSITE" id="PS50158"/>
    </source>
</evidence>
<evidence type="ECO:0000256" key="9">
    <source>
        <dbReference type="ARBA" id="ARBA00023029"/>
    </source>
</evidence>
<dbReference type="InterPro" id="IPR013497">
    <property type="entry name" value="Topo_IA_cen"/>
</dbReference>
<feature type="domain" description="CCHC-type" evidence="15">
    <location>
        <begin position="1091"/>
        <end position="1107"/>
    </location>
</feature>
<dbReference type="Gene3D" id="3.30.65.10">
    <property type="entry name" value="Bacterial Topoisomerase I, domain 1"/>
    <property type="match status" value="1"/>
</dbReference>
<evidence type="ECO:0000256" key="14">
    <source>
        <dbReference type="SAM" id="MobiDB-lite"/>
    </source>
</evidence>
<dbReference type="GO" id="GO:0031422">
    <property type="term" value="C:RecQ family helicase-topoisomerase III complex"/>
    <property type="evidence" value="ECO:0007669"/>
    <property type="project" value="TreeGrafter"/>
</dbReference>
<dbReference type="SMART" id="SM00436">
    <property type="entry name" value="TOP1Bc"/>
    <property type="match status" value="1"/>
</dbReference>
<dbReference type="InterPro" id="IPR013825">
    <property type="entry name" value="Topo_IA_cen_sub2"/>
</dbReference>
<organism evidence="19 20">
    <name type="scientific">Clytia hemisphaerica</name>
    <dbReference type="NCBI Taxonomy" id="252671"/>
    <lineage>
        <taxon>Eukaryota</taxon>
        <taxon>Metazoa</taxon>
        <taxon>Cnidaria</taxon>
        <taxon>Hydrozoa</taxon>
        <taxon>Hydroidolina</taxon>
        <taxon>Leptothecata</taxon>
        <taxon>Obeliida</taxon>
        <taxon>Clytiidae</taxon>
        <taxon>Clytia</taxon>
    </lineage>
</organism>
<protein>
    <recommendedName>
        <fullName evidence="13">DNA topoisomerase</fullName>
        <ecNumber evidence="13">5.6.2.1</ecNumber>
    </recommendedName>
</protein>
<dbReference type="PROSITE" id="PS50158">
    <property type="entry name" value="ZF_CCHC"/>
    <property type="match status" value="1"/>
</dbReference>
<evidence type="ECO:0000256" key="8">
    <source>
        <dbReference type="ARBA" id="ARBA00022842"/>
    </source>
</evidence>
<dbReference type="InterPro" id="IPR013826">
    <property type="entry name" value="Topo_IA_cen_sub3"/>
</dbReference>
<feature type="domain" description="GRF-type" evidence="17">
    <location>
        <begin position="859"/>
        <end position="900"/>
    </location>
</feature>
<dbReference type="InterPro" id="IPR006171">
    <property type="entry name" value="TOPRIM_dom"/>
</dbReference>
<keyword evidence="8" id="KW-0460">Magnesium</keyword>
<feature type="domain" description="Toprim" evidence="16">
    <location>
        <begin position="29"/>
        <end position="173"/>
    </location>
</feature>
<dbReference type="InterPro" id="IPR000380">
    <property type="entry name" value="Topo_IA"/>
</dbReference>
<dbReference type="Pfam" id="PF01396">
    <property type="entry name" value="Zn_ribbon_Top1"/>
    <property type="match status" value="1"/>
</dbReference>
<dbReference type="FunFam" id="3.40.50.140:FF:000003">
    <property type="entry name" value="DNA topoisomerase"/>
    <property type="match status" value="1"/>
</dbReference>
<feature type="compositionally biased region" description="Gly residues" evidence="14">
    <location>
        <begin position="1058"/>
        <end position="1086"/>
    </location>
</feature>
<dbReference type="CDD" id="cd00186">
    <property type="entry name" value="TOP1Ac"/>
    <property type="match status" value="1"/>
</dbReference>
<evidence type="ECO:0000313" key="20">
    <source>
        <dbReference type="Proteomes" id="UP000594262"/>
    </source>
</evidence>
<dbReference type="CDD" id="cd03362">
    <property type="entry name" value="TOPRIM_TopoIA_TopoIII"/>
    <property type="match status" value="1"/>
</dbReference>
<dbReference type="OrthoDB" id="430051at2759"/>
<dbReference type="InterPro" id="IPR023405">
    <property type="entry name" value="Topo_IA_core_domain"/>
</dbReference>
<feature type="domain" description="Topo IA-type catalytic" evidence="18">
    <location>
        <begin position="191"/>
        <end position="611"/>
    </location>
</feature>
<dbReference type="GO" id="GO:0003917">
    <property type="term" value="F:DNA topoisomerase type I (single strand cut, ATP-independent) activity"/>
    <property type="evidence" value="ECO:0007669"/>
    <property type="project" value="UniProtKB-EC"/>
</dbReference>
<dbReference type="PANTHER" id="PTHR11390">
    <property type="entry name" value="PROKARYOTIC DNA TOPOISOMERASE"/>
    <property type="match status" value="1"/>
</dbReference>
<dbReference type="SMART" id="SM00437">
    <property type="entry name" value="TOP1Ac"/>
    <property type="match status" value="1"/>
</dbReference>
<keyword evidence="5" id="KW-0677">Repeat</keyword>
<feature type="region of interest" description="Disordered" evidence="14">
    <location>
        <begin position="751"/>
        <end position="851"/>
    </location>
</feature>
<feature type="compositionally biased region" description="Low complexity" evidence="14">
    <location>
        <begin position="921"/>
        <end position="935"/>
    </location>
</feature>
<evidence type="ECO:0000256" key="1">
    <source>
        <dbReference type="ARBA" id="ARBA00000213"/>
    </source>
</evidence>
<keyword evidence="9 13" id="KW-0799">Topoisomerase</keyword>
<evidence type="ECO:0000256" key="12">
    <source>
        <dbReference type="PROSITE-ProRule" id="PRU00047"/>
    </source>
</evidence>
<dbReference type="Gene3D" id="2.70.20.10">
    <property type="entry name" value="Topoisomerase I, domain 3"/>
    <property type="match status" value="1"/>
</dbReference>
<feature type="compositionally biased region" description="Gly residues" evidence="14">
    <location>
        <begin position="906"/>
        <end position="920"/>
    </location>
</feature>
<dbReference type="InterPro" id="IPR003601">
    <property type="entry name" value="Topo_IA_2"/>
</dbReference>
<accession>A0A7M5V3Z3</accession>
<proteinExistence type="inferred from homology"/>
<dbReference type="FunFam" id="2.70.20.10:FF:000004">
    <property type="entry name" value="DNA topoisomerase"/>
    <property type="match status" value="1"/>
</dbReference>
<sequence length="1110" mass="125038">MPGGRGRGRGAQAGGGAGRRGVGLRNGMTVLNVAEKNDAAKRLSQLMSRGNSQRREGFSKFNKIYEFDYNLLNYNCKMVMTSVSGHLMTMDFSSVYRNWKNIDPAQLFQAPVSRFVPDNFIDIKRTLEREIRKSQVLVIWTDGDREGENIGFEIIECCQNIKPNITLLRARFSEITPRAIQRACETLAPPDANTSNAVEVRRELDLRIGAAFTRFQTLRFQRRFPNDLQEQLISYGSCQFPTLGFVVERYKQVQDFIPEDFYKIKVSHSKEGCAVDFNWKRGRLYNERVCQMFCRMCQENPTATVIKVASKPKSKWRPLPLDTVELEKTISRKLRINAKEVMKIAEKLYTNGIISYPRTETNIFPQGMNLTPLVENQVADQQWGEFAQRVLNDGGPRPRQGKKTDNAHPPIHPIRHVDNLQGNEKRVYEFIVRHFLACVSKDAQGKETTVEIDIANEKFSASGLYIIARNYLDVYHYERWNSRMIPDYNEGETFQPDNIEMVQSETRPPPLLTEADLIGLMEKYGIGTDATHAEHIETIKSRQYVGVQNDGTFLPGTLGMGLVEGYDAMGFAMSKPYLRASLEEDLKRICEGQKNKDDVLAEQIRSYREVFIQAKEQVERLDEALSRYFGQPQQVPDEEENEPPMVEIIRKCPKCNSNDMITRKTKENSWMIGCSGYPNCRNSIFLPKFVLNIGKNERRCTKCRPEPVHFVNFEFKRGSVPPTISTRYTGCVGCDEMLKEIINVNTFQRNTTQQANPQRNPATNQRQAGNVQANQTRAPNPPANQRRAPNPPANQRQGNQQNNRNTNNPRGGATNIRNPPPHGANNQQFFGGDGFHGNRPNNQDGSDRNDGGAENEIVCNCNTNALKLTVRKEGPNQGRQFYKCANNPNKCDFFLWADEEAVTPNHGGGRGPGGGGGGGANNYHGNNRQQGNQQGQDGGEVMCQCNQLAPIRTVQKEGPNKGKQFYSCSKPRDQGCNFFQWVDEESTNQNQGNHFNQQEDGGQVKCQCNQPAPIRTVQKEGPNKGKQFYSCSKPRDQGCNFFQWVDEESTNQMNFQQRGGGRGGANFRGRGRGGYGGGGGGGGGQQKGKKRKCGQCGQEGHNKKSCPFSR</sequence>
<dbReference type="InterPro" id="IPR013824">
    <property type="entry name" value="Topo_IA_cen_sub1"/>
</dbReference>
<dbReference type="GO" id="GO:0003677">
    <property type="term" value="F:DNA binding"/>
    <property type="evidence" value="ECO:0007669"/>
    <property type="project" value="UniProtKB-KW"/>
</dbReference>
<dbReference type="GO" id="GO:0005634">
    <property type="term" value="C:nucleus"/>
    <property type="evidence" value="ECO:0007669"/>
    <property type="project" value="TreeGrafter"/>
</dbReference>
<evidence type="ECO:0000256" key="5">
    <source>
        <dbReference type="ARBA" id="ARBA00022737"/>
    </source>
</evidence>
<evidence type="ECO:0000256" key="10">
    <source>
        <dbReference type="ARBA" id="ARBA00023125"/>
    </source>
</evidence>
<dbReference type="InterPro" id="IPR034144">
    <property type="entry name" value="TOPRIM_TopoIII"/>
</dbReference>
<dbReference type="Pfam" id="PF06839">
    <property type="entry name" value="Zn_ribbon_GRF"/>
    <property type="match status" value="3"/>
</dbReference>
<dbReference type="Pfam" id="PF01131">
    <property type="entry name" value="Topoisom_bac"/>
    <property type="match status" value="1"/>
</dbReference>
<evidence type="ECO:0000256" key="6">
    <source>
        <dbReference type="ARBA" id="ARBA00022771"/>
    </source>
</evidence>
<dbReference type="SUPFAM" id="SSF56712">
    <property type="entry name" value="Prokaryotic type I DNA topoisomerase"/>
    <property type="match status" value="1"/>
</dbReference>
<keyword evidence="4" id="KW-0479">Metal-binding</keyword>
<dbReference type="InterPro" id="IPR023406">
    <property type="entry name" value="Topo_IA_AS"/>
</dbReference>
<dbReference type="PROSITE" id="PS50880">
    <property type="entry name" value="TOPRIM"/>
    <property type="match status" value="1"/>
</dbReference>
<dbReference type="Gene3D" id="1.10.290.10">
    <property type="entry name" value="Topoisomerase I, domain 4"/>
    <property type="match status" value="1"/>
</dbReference>
<feature type="domain" description="GRF-type" evidence="17">
    <location>
        <begin position="1006"/>
        <end position="1048"/>
    </location>
</feature>
<dbReference type="Gene3D" id="1.10.460.10">
    <property type="entry name" value="Topoisomerase I, domain 2"/>
    <property type="match status" value="1"/>
</dbReference>
<feature type="region of interest" description="Disordered" evidence="14">
    <location>
        <begin position="1"/>
        <end position="22"/>
    </location>
</feature>
<keyword evidence="11 13" id="KW-0413">Isomerase</keyword>
<feature type="compositionally biased region" description="Gly residues" evidence="14">
    <location>
        <begin position="1"/>
        <end position="21"/>
    </location>
</feature>
<keyword evidence="10 13" id="KW-0238">DNA-binding</keyword>
<evidence type="ECO:0000256" key="13">
    <source>
        <dbReference type="RuleBase" id="RU362092"/>
    </source>
</evidence>
<dbReference type="InterPro" id="IPR010666">
    <property type="entry name" value="Znf_GRF"/>
</dbReference>
<feature type="region of interest" description="Disordered" evidence="14">
    <location>
        <begin position="393"/>
        <end position="414"/>
    </location>
</feature>
<dbReference type="InterPro" id="IPR003602">
    <property type="entry name" value="Topo_IA_DNA-bd_dom"/>
</dbReference>
<feature type="region of interest" description="Disordered" evidence="14">
    <location>
        <begin position="902"/>
        <end position="938"/>
    </location>
</feature>
<dbReference type="EnsemblMetazoa" id="CLYHEMT007173.1">
    <property type="protein sequence ID" value="CLYHEMP007173.1"/>
    <property type="gene ID" value="CLYHEMG007173"/>
</dbReference>
<dbReference type="PANTHER" id="PTHR11390:SF21">
    <property type="entry name" value="DNA TOPOISOMERASE 3-ALPHA"/>
    <property type="match status" value="1"/>
</dbReference>
<evidence type="ECO:0000259" key="18">
    <source>
        <dbReference type="PROSITE" id="PS52039"/>
    </source>
</evidence>
<dbReference type="GO" id="GO:0008270">
    <property type="term" value="F:zinc ion binding"/>
    <property type="evidence" value="ECO:0007669"/>
    <property type="project" value="UniProtKB-KW"/>
</dbReference>
<keyword evidence="7" id="KW-0862">Zinc</keyword>
<evidence type="ECO:0000256" key="7">
    <source>
        <dbReference type="ARBA" id="ARBA00022833"/>
    </source>
</evidence>
<dbReference type="FunFam" id="1.10.460.10:FF:000003">
    <property type="entry name" value="DNA topoisomerase"/>
    <property type="match status" value="1"/>
</dbReference>
<dbReference type="PROSITE" id="PS52039">
    <property type="entry name" value="TOPO_IA_2"/>
    <property type="match status" value="1"/>
</dbReference>
<dbReference type="PRINTS" id="PR00417">
    <property type="entry name" value="PRTPISMRASEI"/>
</dbReference>
<comment type="similarity">
    <text evidence="3 13">Belongs to the type IA topoisomerase family.</text>
</comment>
<dbReference type="GO" id="GO:0006281">
    <property type="term" value="P:DNA repair"/>
    <property type="evidence" value="ECO:0007669"/>
    <property type="project" value="TreeGrafter"/>
</dbReference>
<dbReference type="GO" id="GO:0006265">
    <property type="term" value="P:DNA topological change"/>
    <property type="evidence" value="ECO:0007669"/>
    <property type="project" value="InterPro"/>
</dbReference>
<dbReference type="Gene3D" id="3.40.50.140">
    <property type="match status" value="1"/>
</dbReference>
<evidence type="ECO:0000256" key="11">
    <source>
        <dbReference type="ARBA" id="ARBA00023235"/>
    </source>
</evidence>
<dbReference type="PROSITE" id="PS51999">
    <property type="entry name" value="ZF_GRF"/>
    <property type="match status" value="3"/>
</dbReference>
<dbReference type="InterPro" id="IPR001878">
    <property type="entry name" value="Znf_CCHC"/>
</dbReference>
<feature type="domain" description="GRF-type" evidence="17">
    <location>
        <begin position="943"/>
        <end position="985"/>
    </location>
</feature>
<feature type="region of interest" description="Disordered" evidence="14">
    <location>
        <begin position="1054"/>
        <end position="1110"/>
    </location>
</feature>
<feature type="compositionally biased region" description="Polar residues" evidence="14">
    <location>
        <begin position="751"/>
        <end position="776"/>
    </location>
</feature>
<evidence type="ECO:0000256" key="3">
    <source>
        <dbReference type="ARBA" id="ARBA00009446"/>
    </source>
</evidence>
<evidence type="ECO:0000259" key="16">
    <source>
        <dbReference type="PROSITE" id="PS50880"/>
    </source>
</evidence>
<dbReference type="InterPro" id="IPR013498">
    <property type="entry name" value="Topo_IA_Znf"/>
</dbReference>
<evidence type="ECO:0000256" key="4">
    <source>
        <dbReference type="ARBA" id="ARBA00022723"/>
    </source>
</evidence>
<keyword evidence="20" id="KW-1185">Reference proteome</keyword>
<dbReference type="GeneID" id="136801880"/>
<dbReference type="Pfam" id="PF01751">
    <property type="entry name" value="Toprim"/>
    <property type="match status" value="1"/>
</dbReference>
<dbReference type="RefSeq" id="XP_066914644.1">
    <property type="nucleotide sequence ID" value="XM_067058543.1"/>
</dbReference>
<comment type="catalytic activity">
    <reaction evidence="1 13">
        <text>ATP-independent breakage of single-stranded DNA, followed by passage and rejoining.</text>
        <dbReference type="EC" id="5.6.2.1"/>
    </reaction>
</comment>
<dbReference type="FunFam" id="1.10.290.10:FF:000001">
    <property type="entry name" value="DNA topoisomerase"/>
    <property type="match status" value="1"/>
</dbReference>
<dbReference type="AlphaFoldDB" id="A0A7M5V3Z3"/>